<keyword evidence="3 5" id="KW-0808">Transferase</keyword>
<keyword evidence="2" id="KW-0328">Glycosyltransferase</keyword>
<dbReference type="OrthoDB" id="8936324at2"/>
<dbReference type="GO" id="GO:0016757">
    <property type="term" value="F:glycosyltransferase activity"/>
    <property type="evidence" value="ECO:0007669"/>
    <property type="project" value="UniProtKB-KW"/>
</dbReference>
<dbReference type="PANTHER" id="PTHR43179">
    <property type="entry name" value="RHAMNOSYLTRANSFERASE WBBL"/>
    <property type="match status" value="1"/>
</dbReference>
<gene>
    <name evidence="5" type="ORF">SAMN05421841_3890</name>
</gene>
<dbReference type="SUPFAM" id="SSF53448">
    <property type="entry name" value="Nucleotide-diphospho-sugar transferases"/>
    <property type="match status" value="1"/>
</dbReference>
<dbReference type="Gene3D" id="3.90.550.10">
    <property type="entry name" value="Spore Coat Polysaccharide Biosynthesis Protein SpsA, Chain A"/>
    <property type="match status" value="1"/>
</dbReference>
<accession>A0A1I0S2H0</accession>
<organism evidence="5 6">
    <name type="scientific">Chryseobacterium wanjuense</name>
    <dbReference type="NCBI Taxonomy" id="356305"/>
    <lineage>
        <taxon>Bacteria</taxon>
        <taxon>Pseudomonadati</taxon>
        <taxon>Bacteroidota</taxon>
        <taxon>Flavobacteriia</taxon>
        <taxon>Flavobacteriales</taxon>
        <taxon>Weeksellaceae</taxon>
        <taxon>Chryseobacterium group</taxon>
        <taxon>Chryseobacterium</taxon>
    </lineage>
</organism>
<dbReference type="Proteomes" id="UP000199469">
    <property type="component" value="Unassembled WGS sequence"/>
</dbReference>
<dbReference type="STRING" id="356305.SAMN05421841_3890"/>
<feature type="domain" description="Glycosyltransferase 2-like" evidence="4">
    <location>
        <begin position="10"/>
        <end position="144"/>
    </location>
</feature>
<dbReference type="InterPro" id="IPR029044">
    <property type="entry name" value="Nucleotide-diphossugar_trans"/>
</dbReference>
<dbReference type="EMBL" id="FOIU01000004">
    <property type="protein sequence ID" value="SEW48767.1"/>
    <property type="molecule type" value="Genomic_DNA"/>
</dbReference>
<evidence type="ECO:0000256" key="1">
    <source>
        <dbReference type="ARBA" id="ARBA00006739"/>
    </source>
</evidence>
<protein>
    <submittedName>
        <fullName evidence="5">Glycosyltransferase, GT2 family</fullName>
    </submittedName>
</protein>
<comment type="similarity">
    <text evidence="1">Belongs to the glycosyltransferase 2 family.</text>
</comment>
<dbReference type="PANTHER" id="PTHR43179:SF12">
    <property type="entry name" value="GALACTOFURANOSYLTRANSFERASE GLFT2"/>
    <property type="match status" value="1"/>
</dbReference>
<sequence length="391" mass="46004">MNMSNNISLLIGLKNNLEYSKSCYYSIRENYPDTEIVFVSYGSSDGTHEWLDSLKDENLVYFSDPEEKTLSDTYNKAIEISTKDYVCFLHNDMVIGRNFLSEIAKALAKNNLVYYKVIEPPIFASDKRLWKEIQDFGSDFETFRFEDFFRFESEQKKQEGAYTEDVSFFLAAKKELLLKINGLDPLFKPMFCEDDDLILRLRMSGEKTFVCPNAIVYHFVSKTSRFSEEFQNKTKKIEENSLRNFIRKWGFTNQSRTKKKLKFGLILENPSDEAIKALEIFVDHIYSDFNAEKYIKEEQENTSFDLKEKFRAKNADFSDDILIRFDAKKLSEKNMYSFRNLADITDELKQSKKSIIKKLFSKPNSFKINNLKIEILNDKSYEQQLINKNNV</sequence>
<evidence type="ECO:0000259" key="4">
    <source>
        <dbReference type="Pfam" id="PF00535"/>
    </source>
</evidence>
<name>A0A1I0S2H0_9FLAO</name>
<proteinExistence type="inferred from homology"/>
<reference evidence="6" key="1">
    <citation type="submission" date="2016-10" db="EMBL/GenBank/DDBJ databases">
        <authorList>
            <person name="Varghese N."/>
            <person name="Submissions S."/>
        </authorList>
    </citation>
    <scope>NUCLEOTIDE SEQUENCE [LARGE SCALE GENOMIC DNA]</scope>
    <source>
        <strain evidence="6">DSM 17724</strain>
    </source>
</reference>
<evidence type="ECO:0000256" key="2">
    <source>
        <dbReference type="ARBA" id="ARBA00022676"/>
    </source>
</evidence>
<dbReference type="AlphaFoldDB" id="A0A1I0S2H0"/>
<dbReference type="Pfam" id="PF00535">
    <property type="entry name" value="Glycos_transf_2"/>
    <property type="match status" value="1"/>
</dbReference>
<dbReference type="InterPro" id="IPR001173">
    <property type="entry name" value="Glyco_trans_2-like"/>
</dbReference>
<evidence type="ECO:0000256" key="3">
    <source>
        <dbReference type="ARBA" id="ARBA00022679"/>
    </source>
</evidence>
<evidence type="ECO:0000313" key="5">
    <source>
        <dbReference type="EMBL" id="SEW48767.1"/>
    </source>
</evidence>
<keyword evidence="6" id="KW-1185">Reference proteome</keyword>
<evidence type="ECO:0000313" key="6">
    <source>
        <dbReference type="Proteomes" id="UP000199469"/>
    </source>
</evidence>